<comment type="subcellular location">
    <subcellularLocation>
        <location evidence="1 5">Cytoplasm</location>
    </subcellularLocation>
</comment>
<dbReference type="AlphaFoldDB" id="A0A377FUE8"/>
<sequence>MSVNEVLKTAEEKMEKAHAALKRDFGTLRTGRASASILDPVQVDYYGVPTPLNQVANINTPEARLLLIQPWDKSLVSEVEKAIQKADLGLSPSSDGTVIRLAIPALTEERRKELVKITKKYAEEAKVAVRNVRRDANENLKKLEKDGDLTEDDLRGYADDVQTLTDSYIKKIDESAAVKEKEIMEV</sequence>
<dbReference type="EMBL" id="UGGP01000001">
    <property type="protein sequence ID" value="STO08437.1"/>
    <property type="molecule type" value="Genomic_DNA"/>
</dbReference>
<dbReference type="GO" id="GO:0043023">
    <property type="term" value="F:ribosomal large subunit binding"/>
    <property type="evidence" value="ECO:0007669"/>
    <property type="project" value="TreeGrafter"/>
</dbReference>
<dbReference type="HAMAP" id="MF_00040">
    <property type="entry name" value="RRF"/>
    <property type="match status" value="1"/>
</dbReference>
<evidence type="ECO:0000256" key="5">
    <source>
        <dbReference type="HAMAP-Rule" id="MF_00040"/>
    </source>
</evidence>
<dbReference type="OrthoDB" id="9804006at2"/>
<dbReference type="InterPro" id="IPR036191">
    <property type="entry name" value="RRF_sf"/>
</dbReference>
<comment type="similarity">
    <text evidence="2 5">Belongs to the RRF family.</text>
</comment>
<comment type="function">
    <text evidence="5">Responsible for the release of ribosomes from messenger RNA at the termination of protein biosynthesis. May increase the efficiency of translation by recycling ribosomes from one round of translation to another.</text>
</comment>
<keyword evidence="3 5" id="KW-0963">Cytoplasm</keyword>
<evidence type="ECO:0000256" key="6">
    <source>
        <dbReference type="SAM" id="Coils"/>
    </source>
</evidence>
<dbReference type="FunFam" id="3.30.1360.40:FF:000001">
    <property type="entry name" value="Ribosome-recycling factor"/>
    <property type="match status" value="1"/>
</dbReference>
<dbReference type="PANTHER" id="PTHR20982">
    <property type="entry name" value="RIBOSOME RECYCLING FACTOR"/>
    <property type="match status" value="1"/>
</dbReference>
<evidence type="ECO:0000256" key="4">
    <source>
        <dbReference type="ARBA" id="ARBA00022917"/>
    </source>
</evidence>
<dbReference type="PANTHER" id="PTHR20982:SF3">
    <property type="entry name" value="MITOCHONDRIAL RIBOSOME RECYCLING FACTOR PSEUDO 1"/>
    <property type="match status" value="1"/>
</dbReference>
<proteinExistence type="inferred from homology"/>
<evidence type="ECO:0000313" key="8">
    <source>
        <dbReference type="EMBL" id="STO08437.1"/>
    </source>
</evidence>
<feature type="domain" description="Ribosome recycling factor" evidence="7">
    <location>
        <begin position="21"/>
        <end position="184"/>
    </location>
</feature>
<dbReference type="SMR" id="A0A377FUE8"/>
<dbReference type="GO" id="GO:0005737">
    <property type="term" value="C:cytoplasm"/>
    <property type="evidence" value="ECO:0007669"/>
    <property type="project" value="UniProtKB-SubCell"/>
</dbReference>
<evidence type="ECO:0000256" key="3">
    <source>
        <dbReference type="ARBA" id="ARBA00022490"/>
    </source>
</evidence>
<dbReference type="NCBIfam" id="TIGR00496">
    <property type="entry name" value="frr"/>
    <property type="match status" value="1"/>
</dbReference>
<dbReference type="Pfam" id="PF01765">
    <property type="entry name" value="RRF"/>
    <property type="match status" value="1"/>
</dbReference>
<dbReference type="Gene3D" id="1.10.132.20">
    <property type="entry name" value="Ribosome-recycling factor"/>
    <property type="match status" value="1"/>
</dbReference>
<evidence type="ECO:0000256" key="1">
    <source>
        <dbReference type="ARBA" id="ARBA00004496"/>
    </source>
</evidence>
<keyword evidence="4 5" id="KW-0648">Protein biosynthesis</keyword>
<dbReference type="STRING" id="1397694.GCA_000702585_02304"/>
<feature type="coiled-coil region" evidence="6">
    <location>
        <begin position="126"/>
        <end position="153"/>
    </location>
</feature>
<protein>
    <recommendedName>
        <fullName evidence="5">Ribosome-recycling factor</fullName>
        <shortName evidence="5">RRF</shortName>
    </recommendedName>
    <alternativeName>
        <fullName evidence="5">Ribosome-releasing factor</fullName>
    </alternativeName>
</protein>
<evidence type="ECO:0000256" key="2">
    <source>
        <dbReference type="ARBA" id="ARBA00005912"/>
    </source>
</evidence>
<evidence type="ECO:0000259" key="7">
    <source>
        <dbReference type="Pfam" id="PF01765"/>
    </source>
</evidence>
<dbReference type="InterPro" id="IPR023584">
    <property type="entry name" value="Ribosome_recyc_fac_dom"/>
</dbReference>
<dbReference type="Gene3D" id="3.30.1360.40">
    <property type="match status" value="1"/>
</dbReference>
<dbReference type="RefSeq" id="WP_024370131.1">
    <property type="nucleotide sequence ID" value="NZ_UGGP01000001.1"/>
</dbReference>
<evidence type="ECO:0000313" key="9">
    <source>
        <dbReference type="Proteomes" id="UP000254060"/>
    </source>
</evidence>
<dbReference type="CDD" id="cd00520">
    <property type="entry name" value="RRF"/>
    <property type="match status" value="1"/>
</dbReference>
<keyword evidence="6" id="KW-0175">Coiled coil</keyword>
<gene>
    <name evidence="5 8" type="primary">frr</name>
    <name evidence="8" type="ORF">NCTC13163_01808</name>
</gene>
<reference evidence="8 9" key="1">
    <citation type="submission" date="2018-06" db="EMBL/GenBank/DDBJ databases">
        <authorList>
            <consortium name="Pathogen Informatics"/>
            <person name="Doyle S."/>
        </authorList>
    </citation>
    <scope>NUCLEOTIDE SEQUENCE [LARGE SCALE GENOMIC DNA]</scope>
    <source>
        <strain evidence="8 9">NCTC13163</strain>
    </source>
</reference>
<dbReference type="InterPro" id="IPR002661">
    <property type="entry name" value="Ribosome_recyc_fac"/>
</dbReference>
<dbReference type="Proteomes" id="UP000254060">
    <property type="component" value="Unassembled WGS sequence"/>
</dbReference>
<name>A0A377FUE8_9BACL</name>
<dbReference type="SUPFAM" id="SSF55194">
    <property type="entry name" value="Ribosome recycling factor, RRF"/>
    <property type="match status" value="1"/>
</dbReference>
<accession>A0A377FUE8</accession>
<dbReference type="GO" id="GO:0006415">
    <property type="term" value="P:translational termination"/>
    <property type="evidence" value="ECO:0007669"/>
    <property type="project" value="UniProtKB-UniRule"/>
</dbReference>
<organism evidence="8 9">
    <name type="scientific">Exiguobacterium aurantiacum</name>
    <dbReference type="NCBI Taxonomy" id="33987"/>
    <lineage>
        <taxon>Bacteria</taxon>
        <taxon>Bacillati</taxon>
        <taxon>Bacillota</taxon>
        <taxon>Bacilli</taxon>
        <taxon>Bacillales</taxon>
        <taxon>Bacillales Family XII. Incertae Sedis</taxon>
        <taxon>Exiguobacterium</taxon>
    </lineage>
</organism>
<dbReference type="FunFam" id="1.10.132.20:FF:000001">
    <property type="entry name" value="Ribosome-recycling factor"/>
    <property type="match status" value="1"/>
</dbReference>